<dbReference type="Proteomes" id="UP000198287">
    <property type="component" value="Unassembled WGS sequence"/>
</dbReference>
<dbReference type="PANTHER" id="PTHR47969">
    <property type="entry name" value="CHROMOSOME-ASSOCIATED KINESIN KIF4A-RELATED"/>
    <property type="match status" value="1"/>
</dbReference>
<keyword evidence="6 12" id="KW-0175">Coiled coil</keyword>
<feature type="compositionally biased region" description="Low complexity" evidence="13">
    <location>
        <begin position="1"/>
        <end position="26"/>
    </location>
</feature>
<evidence type="ECO:0000256" key="7">
    <source>
        <dbReference type="ARBA" id="ARBA00023175"/>
    </source>
</evidence>
<evidence type="ECO:0000256" key="3">
    <source>
        <dbReference type="ARBA" id="ARBA00022701"/>
    </source>
</evidence>
<feature type="compositionally biased region" description="Basic and acidic residues" evidence="13">
    <location>
        <begin position="761"/>
        <end position="776"/>
    </location>
</feature>
<comment type="similarity">
    <text evidence="10 11">Belongs to the TRAFAC class myosin-kinesin ATPase superfamily. Kinesin family.</text>
</comment>
<evidence type="ECO:0000256" key="10">
    <source>
        <dbReference type="PROSITE-ProRule" id="PRU00283"/>
    </source>
</evidence>
<dbReference type="PROSITE" id="PS50067">
    <property type="entry name" value="KINESIN_MOTOR_2"/>
    <property type="match status" value="1"/>
</dbReference>
<dbReference type="FunFam" id="3.40.850.10:FF:000029">
    <property type="entry name" value="Kinesin-like protein KIF17"/>
    <property type="match status" value="1"/>
</dbReference>
<keyword evidence="8" id="KW-0206">Cytoskeleton</keyword>
<feature type="coiled-coil region" evidence="12">
    <location>
        <begin position="398"/>
        <end position="426"/>
    </location>
</feature>
<dbReference type="GO" id="GO:0003777">
    <property type="term" value="F:microtubule motor activity"/>
    <property type="evidence" value="ECO:0007669"/>
    <property type="project" value="InterPro"/>
</dbReference>
<proteinExistence type="inferred from homology"/>
<keyword evidence="2" id="KW-0963">Cytoplasm</keyword>
<feature type="compositionally biased region" description="Polar residues" evidence="13">
    <location>
        <begin position="68"/>
        <end position="86"/>
    </location>
</feature>
<dbReference type="GO" id="GO:0005874">
    <property type="term" value="C:microtubule"/>
    <property type="evidence" value="ECO:0007669"/>
    <property type="project" value="UniProtKB-KW"/>
</dbReference>
<dbReference type="InterPro" id="IPR027640">
    <property type="entry name" value="Kinesin-like_fam"/>
</dbReference>
<dbReference type="SMART" id="SM00129">
    <property type="entry name" value="KISc"/>
    <property type="match status" value="1"/>
</dbReference>
<dbReference type="InterPro" id="IPR019821">
    <property type="entry name" value="Kinesin_motor_CS"/>
</dbReference>
<dbReference type="GO" id="GO:0005524">
    <property type="term" value="F:ATP binding"/>
    <property type="evidence" value="ECO:0007669"/>
    <property type="project" value="UniProtKB-UniRule"/>
</dbReference>
<name>A0A226EHA1_FOLCA</name>
<comment type="function">
    <text evidence="9">Plus-end directed microtubule motor that may be used for anterograde axonal transport and could conceivably move cargos in fly neurons different than those moved by kinesin heavy chain or other plus-end directed motors.</text>
</comment>
<feature type="region of interest" description="Disordered" evidence="13">
    <location>
        <begin position="62"/>
        <end position="86"/>
    </location>
</feature>
<evidence type="ECO:0000256" key="5">
    <source>
        <dbReference type="ARBA" id="ARBA00022840"/>
    </source>
</evidence>
<dbReference type="EMBL" id="LNIX01000004">
    <property type="protein sequence ID" value="OXA56628.1"/>
    <property type="molecule type" value="Genomic_DNA"/>
</dbReference>
<dbReference type="OMA" id="DQHKRKQ"/>
<evidence type="ECO:0000256" key="9">
    <source>
        <dbReference type="ARBA" id="ARBA00060187"/>
    </source>
</evidence>
<dbReference type="OrthoDB" id="3176171at2759"/>
<feature type="region of interest" description="Disordered" evidence="13">
    <location>
        <begin position="717"/>
        <end position="776"/>
    </location>
</feature>
<dbReference type="InterPro" id="IPR027417">
    <property type="entry name" value="P-loop_NTPase"/>
</dbReference>
<keyword evidence="7 10" id="KW-0505">Motor protein</keyword>
<dbReference type="InterPro" id="IPR001752">
    <property type="entry name" value="Kinesin_motor_dom"/>
</dbReference>
<feature type="domain" description="Kinesin motor" evidence="14">
    <location>
        <begin position="31"/>
        <end position="387"/>
    </location>
</feature>
<evidence type="ECO:0000256" key="8">
    <source>
        <dbReference type="ARBA" id="ARBA00023212"/>
    </source>
</evidence>
<evidence type="ECO:0000256" key="6">
    <source>
        <dbReference type="ARBA" id="ARBA00023054"/>
    </source>
</evidence>
<dbReference type="Pfam" id="PF00225">
    <property type="entry name" value="Kinesin"/>
    <property type="match status" value="1"/>
</dbReference>
<comment type="subcellular location">
    <subcellularLocation>
        <location evidence="1">Cytoplasm</location>
        <location evidence="1">Cytoskeleton</location>
    </subcellularLocation>
</comment>
<accession>A0A226EHA1</accession>
<sequence>MDESTTSKTPSAKSSSSTDLTVPSSPASSENVRVVVRCRPMSRKESERNCKLIVDVISESNSISVNNPNPTESSDPTTKGDPNSPKTFTFDAVFSTTCTQADVYNEVARPIVENVLQGYNGTIFAYGQTGTGKTYTMEGVHNVPELKGIIPNSFAQIFSHIAKAEGDQRFLVRCSYLEIYNEDVRDLLAKQSTVKLEVKEHRDKGVYVKDLSSFVVRNADDMDRIMGIGNKNRSVASTNMNSVSSRSHAIFTITVECSMDHKVGAGSGGDGGNKEKKKGEGRSFRVGKLNLVDLAGSERLSKTQATGDRLKEATKINLSLSNLGNVISALVEGNSHVPYRNSKLTRLLQDSLGGNSKTVMVANVGPADYNYDETVSSLRFANRAKNIKNHAVINEDPKDALLRQFEKEIQELRKQLEDELANAEAAGGLLLAPQNTDDDLVDDDDEGGDEEGGELGHLSIIPVPNEEALLGIKGELQNHALLSSTIGSESQDHKHVMTALKDKVMTWKETEAQKLNLQQKLKSLQRKILVGGENLLDKSQQQEELLLRSMKEISLRKEEEEKLQSHLAKQEEERKTLENKILFCQEQNLTVSKKLKKTWYKYQAQKHELDQFRLEYQEETDALVDEVHKLSRELQYHNQIIDNFIPPVYQRLIEKSVKWQPDSAEWTLKCVAYAGNNMTRGSDSGGDVGGGQHHRHHKLDVASVDLSNFYTNIEDDSYHEQEQSGSSSNTKLHRPNTNRPSTSMQKIKSATSSSVNNFGSSERDRDKQERLSRMGF</sequence>
<keyword evidence="3 11" id="KW-0493">Microtubule</keyword>
<evidence type="ECO:0000256" key="4">
    <source>
        <dbReference type="ARBA" id="ARBA00022741"/>
    </source>
</evidence>
<keyword evidence="4 10" id="KW-0547">Nucleotide-binding</keyword>
<evidence type="ECO:0000256" key="1">
    <source>
        <dbReference type="ARBA" id="ARBA00004245"/>
    </source>
</evidence>
<dbReference type="PRINTS" id="PR00380">
    <property type="entry name" value="KINESINHEAVY"/>
</dbReference>
<evidence type="ECO:0000256" key="12">
    <source>
        <dbReference type="SAM" id="Coils"/>
    </source>
</evidence>
<gene>
    <name evidence="15" type="ORF">Fcan01_09341</name>
</gene>
<feature type="region of interest" description="Disordered" evidence="13">
    <location>
        <begin position="433"/>
        <end position="457"/>
    </location>
</feature>
<feature type="compositionally biased region" description="Polar residues" evidence="13">
    <location>
        <begin position="737"/>
        <end position="760"/>
    </location>
</feature>
<feature type="binding site" evidence="10">
    <location>
        <begin position="127"/>
        <end position="134"/>
    </location>
    <ligand>
        <name>ATP</name>
        <dbReference type="ChEBI" id="CHEBI:30616"/>
    </ligand>
</feature>
<evidence type="ECO:0000256" key="2">
    <source>
        <dbReference type="ARBA" id="ARBA00022490"/>
    </source>
</evidence>
<keyword evidence="5 10" id="KW-0067">ATP-binding</keyword>
<keyword evidence="16" id="KW-1185">Reference proteome</keyword>
<dbReference type="InterPro" id="IPR036961">
    <property type="entry name" value="Kinesin_motor_dom_sf"/>
</dbReference>
<dbReference type="STRING" id="158441.A0A226EHA1"/>
<evidence type="ECO:0000256" key="11">
    <source>
        <dbReference type="RuleBase" id="RU000394"/>
    </source>
</evidence>
<dbReference type="GO" id="GO:0008017">
    <property type="term" value="F:microtubule binding"/>
    <property type="evidence" value="ECO:0007669"/>
    <property type="project" value="InterPro"/>
</dbReference>
<dbReference type="PANTHER" id="PTHR47969:SF21">
    <property type="entry name" value="KINESIN-LIKE PROTEIN"/>
    <property type="match status" value="1"/>
</dbReference>
<comment type="caution">
    <text evidence="15">The sequence shown here is derived from an EMBL/GenBank/DDBJ whole genome shotgun (WGS) entry which is preliminary data.</text>
</comment>
<reference evidence="15 16" key="1">
    <citation type="submission" date="2015-12" db="EMBL/GenBank/DDBJ databases">
        <title>The genome of Folsomia candida.</title>
        <authorList>
            <person name="Faddeeva A."/>
            <person name="Derks M.F."/>
            <person name="Anvar Y."/>
            <person name="Smit S."/>
            <person name="Van Straalen N."/>
            <person name="Roelofs D."/>
        </authorList>
    </citation>
    <scope>NUCLEOTIDE SEQUENCE [LARGE SCALE GENOMIC DNA]</scope>
    <source>
        <strain evidence="15 16">VU population</strain>
        <tissue evidence="15">Whole body</tissue>
    </source>
</reference>
<feature type="region of interest" description="Disordered" evidence="13">
    <location>
        <begin position="1"/>
        <end position="33"/>
    </location>
</feature>
<dbReference type="AlphaFoldDB" id="A0A226EHA1"/>
<dbReference type="Gene3D" id="3.40.850.10">
    <property type="entry name" value="Kinesin motor domain"/>
    <property type="match status" value="1"/>
</dbReference>
<dbReference type="GO" id="GO:0007018">
    <property type="term" value="P:microtubule-based movement"/>
    <property type="evidence" value="ECO:0007669"/>
    <property type="project" value="InterPro"/>
</dbReference>
<evidence type="ECO:0000256" key="13">
    <source>
        <dbReference type="SAM" id="MobiDB-lite"/>
    </source>
</evidence>
<evidence type="ECO:0000259" key="14">
    <source>
        <dbReference type="PROSITE" id="PS50067"/>
    </source>
</evidence>
<dbReference type="SUPFAM" id="SSF52540">
    <property type="entry name" value="P-loop containing nucleoside triphosphate hydrolases"/>
    <property type="match status" value="1"/>
</dbReference>
<evidence type="ECO:0000313" key="15">
    <source>
        <dbReference type="EMBL" id="OXA56628.1"/>
    </source>
</evidence>
<protein>
    <recommendedName>
        <fullName evidence="11">Kinesin-like protein</fullName>
    </recommendedName>
</protein>
<organism evidence="15 16">
    <name type="scientific">Folsomia candida</name>
    <name type="common">Springtail</name>
    <dbReference type="NCBI Taxonomy" id="158441"/>
    <lineage>
        <taxon>Eukaryota</taxon>
        <taxon>Metazoa</taxon>
        <taxon>Ecdysozoa</taxon>
        <taxon>Arthropoda</taxon>
        <taxon>Hexapoda</taxon>
        <taxon>Collembola</taxon>
        <taxon>Entomobryomorpha</taxon>
        <taxon>Isotomoidea</taxon>
        <taxon>Isotomidae</taxon>
        <taxon>Proisotominae</taxon>
        <taxon>Folsomia</taxon>
    </lineage>
</organism>
<dbReference type="PROSITE" id="PS00411">
    <property type="entry name" value="KINESIN_MOTOR_1"/>
    <property type="match status" value="1"/>
</dbReference>
<feature type="compositionally biased region" description="Acidic residues" evidence="13">
    <location>
        <begin position="436"/>
        <end position="453"/>
    </location>
</feature>
<feature type="coiled-coil region" evidence="12">
    <location>
        <begin position="556"/>
        <end position="633"/>
    </location>
</feature>
<evidence type="ECO:0000313" key="16">
    <source>
        <dbReference type="Proteomes" id="UP000198287"/>
    </source>
</evidence>